<dbReference type="SUPFAM" id="SSF50494">
    <property type="entry name" value="Trypsin-like serine proteases"/>
    <property type="match status" value="1"/>
</dbReference>
<keyword evidence="2" id="KW-1185">Reference proteome</keyword>
<name>A0ABT0TGU4_9FLAO</name>
<dbReference type="GO" id="GO:0008233">
    <property type="term" value="F:peptidase activity"/>
    <property type="evidence" value="ECO:0007669"/>
    <property type="project" value="UniProtKB-KW"/>
</dbReference>
<sequence length="286" mass="32201">MSNTSSNNFLERFQKYKNELIRATTNSILDSTIQFFYDNAKGEPAPTGSGLLISIADRFFMLTAAHVIAEDYNSIFIILPDKELTLGGKLHFTPLPLSGKREDDKIDIAIMELEDSVVSDILSSFKFITLDNIEIGHKVDELPYYLSVGYPATKTKKVWKQDEISAIPYPYQTEPEPKFEFEKFGFNKFSHIAVKFDGKVTSESNKSVHSAPKMNGISGSGLWYLKDFATPNMIDNKQLVGLVIERVNTSGNQAIIATRIDLVTEFLRQHFNLDVPKSTTVKVNLK</sequence>
<accession>A0ABT0TGU4</accession>
<comment type="caution">
    <text evidence="1">The sequence shown here is derived from an EMBL/GenBank/DDBJ whole genome shotgun (WGS) entry which is preliminary data.</text>
</comment>
<dbReference type="InterPro" id="IPR043504">
    <property type="entry name" value="Peptidase_S1_PA_chymotrypsin"/>
</dbReference>
<dbReference type="GO" id="GO:0006508">
    <property type="term" value="P:proteolysis"/>
    <property type="evidence" value="ECO:0007669"/>
    <property type="project" value="UniProtKB-KW"/>
</dbReference>
<dbReference type="Gene3D" id="2.40.10.10">
    <property type="entry name" value="Trypsin-like serine proteases"/>
    <property type="match status" value="1"/>
</dbReference>
<reference evidence="1 2" key="1">
    <citation type="submission" date="2022-05" db="EMBL/GenBank/DDBJ databases">
        <title>Flavobacterium sp., isolated from activated sludge.</title>
        <authorList>
            <person name="Ran Q."/>
        </authorList>
    </citation>
    <scope>NUCLEOTIDE SEQUENCE [LARGE SCALE GENOMIC DNA]</scope>
    <source>
        <strain evidence="1 2">HXWNR69</strain>
    </source>
</reference>
<keyword evidence="1" id="KW-0378">Hydrolase</keyword>
<proteinExistence type="predicted"/>
<dbReference type="InterPro" id="IPR009003">
    <property type="entry name" value="Peptidase_S1_PA"/>
</dbReference>
<protein>
    <submittedName>
        <fullName evidence="1">Serine protease</fullName>
    </submittedName>
</protein>
<dbReference type="RefSeq" id="WP_250581717.1">
    <property type="nucleotide sequence ID" value="NZ_JAMLJN010000005.1"/>
</dbReference>
<evidence type="ECO:0000313" key="2">
    <source>
        <dbReference type="Proteomes" id="UP001203342"/>
    </source>
</evidence>
<evidence type="ECO:0000313" key="1">
    <source>
        <dbReference type="EMBL" id="MCL9770196.1"/>
    </source>
</evidence>
<gene>
    <name evidence="1" type="ORF">NAT47_07185</name>
</gene>
<dbReference type="EMBL" id="JAMLJN010000005">
    <property type="protein sequence ID" value="MCL9770196.1"/>
    <property type="molecule type" value="Genomic_DNA"/>
</dbReference>
<keyword evidence="1" id="KW-0645">Protease</keyword>
<organism evidence="1 2">
    <name type="scientific">Flavobacterium fragile</name>
    <dbReference type="NCBI Taxonomy" id="2949085"/>
    <lineage>
        <taxon>Bacteria</taxon>
        <taxon>Pseudomonadati</taxon>
        <taxon>Bacteroidota</taxon>
        <taxon>Flavobacteriia</taxon>
        <taxon>Flavobacteriales</taxon>
        <taxon>Flavobacteriaceae</taxon>
        <taxon>Flavobacterium</taxon>
    </lineage>
</organism>
<dbReference type="Proteomes" id="UP001203342">
    <property type="component" value="Unassembled WGS sequence"/>
</dbReference>